<dbReference type="GO" id="GO:0004659">
    <property type="term" value="F:prenyltransferase activity"/>
    <property type="evidence" value="ECO:0007669"/>
    <property type="project" value="InterPro"/>
</dbReference>
<protein>
    <submittedName>
        <fullName evidence="2">Decaprenyl-diphosphate synthase subunit 2</fullName>
    </submittedName>
</protein>
<dbReference type="InterPro" id="IPR000092">
    <property type="entry name" value="Polyprenyl_synt"/>
</dbReference>
<keyword evidence="1" id="KW-0808">Transferase</keyword>
<dbReference type="GO" id="GO:0005739">
    <property type="term" value="C:mitochondrion"/>
    <property type="evidence" value="ECO:0007669"/>
    <property type="project" value="TreeGrafter"/>
</dbReference>
<dbReference type="Pfam" id="PF00348">
    <property type="entry name" value="polyprenyl_synt"/>
    <property type="match status" value="1"/>
</dbReference>
<evidence type="ECO:0000313" key="2">
    <source>
        <dbReference type="EMBL" id="OWF37629.1"/>
    </source>
</evidence>
<dbReference type="STRING" id="6573.A0A210PMB6"/>
<dbReference type="GO" id="GO:1990234">
    <property type="term" value="C:transferase complex"/>
    <property type="evidence" value="ECO:0007669"/>
    <property type="project" value="TreeGrafter"/>
</dbReference>
<dbReference type="SUPFAM" id="SSF48576">
    <property type="entry name" value="Terpenoid synthases"/>
    <property type="match status" value="1"/>
</dbReference>
<dbReference type="GO" id="GO:0008299">
    <property type="term" value="P:isoprenoid biosynthetic process"/>
    <property type="evidence" value="ECO:0007669"/>
    <property type="project" value="InterPro"/>
</dbReference>
<dbReference type="PANTHER" id="PTHR12001:SF55">
    <property type="entry name" value="ALL TRANS-POLYPRENYL-DIPHOSPHATE SYNTHASE PDSS2"/>
    <property type="match status" value="1"/>
</dbReference>
<accession>A0A210PMB6</accession>
<dbReference type="PANTHER" id="PTHR12001">
    <property type="entry name" value="GERANYLGERANYL PYROPHOSPHATE SYNTHASE"/>
    <property type="match status" value="1"/>
</dbReference>
<dbReference type="AlphaFoldDB" id="A0A210PMB6"/>
<dbReference type="Proteomes" id="UP000242188">
    <property type="component" value="Unassembled WGS sequence"/>
</dbReference>
<evidence type="ECO:0000313" key="3">
    <source>
        <dbReference type="Proteomes" id="UP000242188"/>
    </source>
</evidence>
<sequence length="387" mass="42542">MLTILPKTVQHVFIQPRASCQRCYQICRYATWPWSDTSSKPTTWNKAVSDAEKIVGYPTSFMSLRCLLSDEISNVALLMRKLVGTRHPLLKTARGLVVDGKYNIQTRGLLVLLISKSAGAAQNVSHNLSDPDIVDGIHKSQRTLAEITEMVYTANLIHKGVINLSALTPEDGPAQDMEFGNKMAVLSGDFLLASACTGLAELNNTKVVENISLAIGNLMESEFTDLRDKDGKPVLPSSVKFDDWLQQTFLASGSLLARGCQSAMELCGYDNHVLQAAFTFGENMAYAHQMQEDLKPFLKPEEHLQELTLTSAPVIKYLENNKTAQQTLIENMNFEKIVTLVKESPAVAECEQLCIEYGQKAKAALNVFPTSDAQNALVNIVNATAVS</sequence>
<dbReference type="EMBL" id="NEDP02005585">
    <property type="protein sequence ID" value="OWF37629.1"/>
    <property type="molecule type" value="Genomic_DNA"/>
</dbReference>
<proteinExistence type="inferred from homology"/>
<reference evidence="2 3" key="1">
    <citation type="journal article" date="2017" name="Nat. Ecol. Evol.">
        <title>Scallop genome provides insights into evolution of bilaterian karyotype and development.</title>
        <authorList>
            <person name="Wang S."/>
            <person name="Zhang J."/>
            <person name="Jiao W."/>
            <person name="Li J."/>
            <person name="Xun X."/>
            <person name="Sun Y."/>
            <person name="Guo X."/>
            <person name="Huan P."/>
            <person name="Dong B."/>
            <person name="Zhang L."/>
            <person name="Hu X."/>
            <person name="Sun X."/>
            <person name="Wang J."/>
            <person name="Zhao C."/>
            <person name="Wang Y."/>
            <person name="Wang D."/>
            <person name="Huang X."/>
            <person name="Wang R."/>
            <person name="Lv J."/>
            <person name="Li Y."/>
            <person name="Zhang Z."/>
            <person name="Liu B."/>
            <person name="Lu W."/>
            <person name="Hui Y."/>
            <person name="Liang J."/>
            <person name="Zhou Z."/>
            <person name="Hou R."/>
            <person name="Li X."/>
            <person name="Liu Y."/>
            <person name="Li H."/>
            <person name="Ning X."/>
            <person name="Lin Y."/>
            <person name="Zhao L."/>
            <person name="Xing Q."/>
            <person name="Dou J."/>
            <person name="Li Y."/>
            <person name="Mao J."/>
            <person name="Guo H."/>
            <person name="Dou H."/>
            <person name="Li T."/>
            <person name="Mu C."/>
            <person name="Jiang W."/>
            <person name="Fu Q."/>
            <person name="Fu X."/>
            <person name="Miao Y."/>
            <person name="Liu J."/>
            <person name="Yu Q."/>
            <person name="Li R."/>
            <person name="Liao H."/>
            <person name="Li X."/>
            <person name="Kong Y."/>
            <person name="Jiang Z."/>
            <person name="Chourrout D."/>
            <person name="Li R."/>
            <person name="Bao Z."/>
        </authorList>
    </citation>
    <scope>NUCLEOTIDE SEQUENCE [LARGE SCALE GENOMIC DNA]</scope>
    <source>
        <strain evidence="2 3">PY_sf001</strain>
    </source>
</reference>
<dbReference type="GO" id="GO:0006744">
    <property type="term" value="P:ubiquinone biosynthetic process"/>
    <property type="evidence" value="ECO:0007669"/>
    <property type="project" value="TreeGrafter"/>
</dbReference>
<keyword evidence="3" id="KW-1185">Reference proteome</keyword>
<comment type="caution">
    <text evidence="2">The sequence shown here is derived from an EMBL/GenBank/DDBJ whole genome shotgun (WGS) entry which is preliminary data.</text>
</comment>
<comment type="similarity">
    <text evidence="1">Belongs to the FPP/GGPP synthase family.</text>
</comment>
<evidence type="ECO:0000256" key="1">
    <source>
        <dbReference type="RuleBase" id="RU004466"/>
    </source>
</evidence>
<name>A0A210PMB6_MIZYE</name>
<dbReference type="OrthoDB" id="9983019at2759"/>
<dbReference type="InterPro" id="IPR008949">
    <property type="entry name" value="Isoprenoid_synthase_dom_sf"/>
</dbReference>
<organism evidence="2 3">
    <name type="scientific">Mizuhopecten yessoensis</name>
    <name type="common">Japanese scallop</name>
    <name type="synonym">Patinopecten yessoensis</name>
    <dbReference type="NCBI Taxonomy" id="6573"/>
    <lineage>
        <taxon>Eukaryota</taxon>
        <taxon>Metazoa</taxon>
        <taxon>Spiralia</taxon>
        <taxon>Lophotrochozoa</taxon>
        <taxon>Mollusca</taxon>
        <taxon>Bivalvia</taxon>
        <taxon>Autobranchia</taxon>
        <taxon>Pteriomorphia</taxon>
        <taxon>Pectinida</taxon>
        <taxon>Pectinoidea</taxon>
        <taxon>Pectinidae</taxon>
        <taxon>Mizuhopecten</taxon>
    </lineage>
</organism>
<dbReference type="Gene3D" id="1.10.600.10">
    <property type="entry name" value="Farnesyl Diphosphate Synthase"/>
    <property type="match status" value="1"/>
</dbReference>
<dbReference type="CDD" id="cd00867">
    <property type="entry name" value="Trans_IPPS"/>
    <property type="match status" value="1"/>
</dbReference>
<gene>
    <name evidence="2" type="ORF">KP79_PYT07905</name>
</gene>